<dbReference type="AlphaFoldDB" id="A0A931G3C6"/>
<dbReference type="EMBL" id="JADQTO010000013">
    <property type="protein sequence ID" value="MBG0564889.1"/>
    <property type="molecule type" value="Genomic_DNA"/>
</dbReference>
<accession>A0A931G3C6</accession>
<sequence>MAKHKNSSGGKKRTAAYRKPSRQQLAALSDARAKLKEARDKERAADAKAQGPSEVVATVEF</sequence>
<keyword evidence="4" id="KW-1185">Reference proteome</keyword>
<organism evidence="3 4">
    <name type="scientific">Actinoplanes aureus</name>
    <dbReference type="NCBI Taxonomy" id="2792083"/>
    <lineage>
        <taxon>Bacteria</taxon>
        <taxon>Bacillati</taxon>
        <taxon>Actinomycetota</taxon>
        <taxon>Actinomycetes</taxon>
        <taxon>Micromonosporales</taxon>
        <taxon>Micromonosporaceae</taxon>
        <taxon>Actinoplanes</taxon>
    </lineage>
</organism>
<proteinExistence type="predicted"/>
<dbReference type="RefSeq" id="WP_196416682.1">
    <property type="nucleotide sequence ID" value="NZ_JADQTO010000013.1"/>
</dbReference>
<name>A0A931G3C6_9ACTN</name>
<feature type="compositionally biased region" description="Basic residues" evidence="1">
    <location>
        <begin position="1"/>
        <end position="21"/>
    </location>
</feature>
<evidence type="ECO:0000313" key="4">
    <source>
        <dbReference type="Proteomes" id="UP000598146"/>
    </source>
</evidence>
<gene>
    <name evidence="2" type="ORF">I4J89_25900</name>
    <name evidence="3" type="ORF">I4J89_47600</name>
</gene>
<evidence type="ECO:0000313" key="2">
    <source>
        <dbReference type="EMBL" id="MBG0564889.1"/>
    </source>
</evidence>
<reference evidence="3" key="1">
    <citation type="submission" date="2020-11" db="EMBL/GenBank/DDBJ databases">
        <title>Isolation and identification of active actinomycetes.</title>
        <authorList>
            <person name="Sun X."/>
        </authorList>
    </citation>
    <scope>NUCLEOTIDE SEQUENCE</scope>
    <source>
        <strain evidence="3">NEAU-A11</strain>
    </source>
</reference>
<evidence type="ECO:0000313" key="3">
    <source>
        <dbReference type="EMBL" id="MBG0569100.1"/>
    </source>
</evidence>
<feature type="compositionally biased region" description="Basic and acidic residues" evidence="1">
    <location>
        <begin position="31"/>
        <end position="46"/>
    </location>
</feature>
<comment type="caution">
    <text evidence="3">The sequence shown here is derived from an EMBL/GenBank/DDBJ whole genome shotgun (WGS) entry which is preliminary data.</text>
</comment>
<protein>
    <submittedName>
        <fullName evidence="3">Uncharacterized protein</fullName>
    </submittedName>
</protein>
<dbReference type="EMBL" id="JADQTO010000053">
    <property type="protein sequence ID" value="MBG0569100.1"/>
    <property type="molecule type" value="Genomic_DNA"/>
</dbReference>
<evidence type="ECO:0000256" key="1">
    <source>
        <dbReference type="SAM" id="MobiDB-lite"/>
    </source>
</evidence>
<feature type="region of interest" description="Disordered" evidence="1">
    <location>
        <begin position="1"/>
        <end position="61"/>
    </location>
</feature>
<dbReference type="Proteomes" id="UP000598146">
    <property type="component" value="Unassembled WGS sequence"/>
</dbReference>